<dbReference type="GO" id="GO:0016787">
    <property type="term" value="F:hydrolase activity"/>
    <property type="evidence" value="ECO:0007669"/>
    <property type="project" value="UniProtKB-ARBA"/>
</dbReference>
<dbReference type="SUPFAM" id="SSF53649">
    <property type="entry name" value="Alkaline phosphatase-like"/>
    <property type="match status" value="1"/>
</dbReference>
<dbReference type="InterPro" id="IPR017850">
    <property type="entry name" value="Alkaline_phosphatase_core_sf"/>
</dbReference>
<name>A0A9X2INY1_9BACI</name>
<dbReference type="Gene3D" id="3.40.720.10">
    <property type="entry name" value="Alkaline Phosphatase, subunit A"/>
    <property type="match status" value="1"/>
</dbReference>
<dbReference type="InterPro" id="IPR002591">
    <property type="entry name" value="Phosphodiest/P_Trfase"/>
</dbReference>
<evidence type="ECO:0000313" key="2">
    <source>
        <dbReference type="Proteomes" id="UP001139179"/>
    </source>
</evidence>
<protein>
    <submittedName>
        <fullName evidence="1">Alkaline phosphatase family protein</fullName>
    </submittedName>
</protein>
<accession>A0A9X2INY1</accession>
<gene>
    <name evidence="1" type="ORF">M3202_07145</name>
</gene>
<proteinExistence type="predicted"/>
<keyword evidence="2" id="KW-1185">Reference proteome</keyword>
<reference evidence="1" key="1">
    <citation type="submission" date="2022-05" db="EMBL/GenBank/DDBJ databases">
        <title>Comparative Genomics of Spacecraft Associated Microbes.</title>
        <authorList>
            <person name="Tran M.T."/>
            <person name="Wright A."/>
            <person name="Seuylemezian A."/>
            <person name="Eisen J."/>
            <person name="Coil D."/>
        </authorList>
    </citation>
    <scope>NUCLEOTIDE SEQUENCE</scope>
    <source>
        <strain evidence="1">214.1.1</strain>
    </source>
</reference>
<dbReference type="Pfam" id="PF01663">
    <property type="entry name" value="Phosphodiest"/>
    <property type="match status" value="1"/>
</dbReference>
<organism evidence="1 2">
    <name type="scientific">Halalkalibacter oceani</name>
    <dbReference type="NCBI Taxonomy" id="1653776"/>
    <lineage>
        <taxon>Bacteria</taxon>
        <taxon>Bacillati</taxon>
        <taxon>Bacillota</taxon>
        <taxon>Bacilli</taxon>
        <taxon>Bacillales</taxon>
        <taxon>Bacillaceae</taxon>
        <taxon>Halalkalibacter</taxon>
    </lineage>
</organism>
<dbReference type="PANTHER" id="PTHR10151">
    <property type="entry name" value="ECTONUCLEOTIDE PYROPHOSPHATASE/PHOSPHODIESTERASE"/>
    <property type="match status" value="1"/>
</dbReference>
<dbReference type="EMBL" id="JAMBOL010000004">
    <property type="protein sequence ID" value="MCM3713857.1"/>
    <property type="molecule type" value="Genomic_DNA"/>
</dbReference>
<sequence length="277" mass="31489">MSTKLIVVVVDGMRYDSAIENLGYMEHLAASGQAARCRVKSELPSLSRPLYEVLLTGTPSSYNGIASNGAVRLSQQKSLFHLTKEHGLVNATASYYWVSELYNRAPFHFLEDRDQHHQEKPIQHGRFYWEDHYPDSHLFLDGESLRREVHPDFLYIHSMNVDDDGHKFGPNSTEYRQKILTVDNLLSELIPLWKKEGYQIVVTSDHGMSEWRLHGGTTDEERLVPLYVISDQVETGIHDITLPQLAFAPLMCKLLNISTSEKMIPLPQQAAALVSGR</sequence>
<evidence type="ECO:0000313" key="1">
    <source>
        <dbReference type="EMBL" id="MCM3713857.1"/>
    </source>
</evidence>
<dbReference type="RefSeq" id="WP_251222663.1">
    <property type="nucleotide sequence ID" value="NZ_JAMBOL010000004.1"/>
</dbReference>
<dbReference type="AlphaFoldDB" id="A0A9X2INY1"/>
<dbReference type="Proteomes" id="UP001139179">
    <property type="component" value="Unassembled WGS sequence"/>
</dbReference>
<dbReference type="PANTHER" id="PTHR10151:SF120">
    <property type="entry name" value="BIS(5'-ADENOSYL)-TRIPHOSPHATASE"/>
    <property type="match status" value="1"/>
</dbReference>
<comment type="caution">
    <text evidence="1">The sequence shown here is derived from an EMBL/GenBank/DDBJ whole genome shotgun (WGS) entry which is preliminary data.</text>
</comment>